<dbReference type="RefSeq" id="WP_284387486.1">
    <property type="nucleotide sequence ID" value="NZ_BSNK01000001.1"/>
</dbReference>
<dbReference type="Pfam" id="PF09343">
    <property type="entry name" value="DUF2460"/>
    <property type="match status" value="1"/>
</dbReference>
<name>A0ABQ5V5F6_9PROT</name>
<feature type="domain" description="DUF2460" evidence="1">
    <location>
        <begin position="4"/>
        <end position="196"/>
    </location>
</feature>
<dbReference type="GO" id="GO:0016787">
    <property type="term" value="F:hydrolase activity"/>
    <property type="evidence" value="ECO:0007669"/>
    <property type="project" value="UniProtKB-KW"/>
</dbReference>
<sequence length="200" mass="21447">MAFHDVSFPLTLAFGASGGPTRAVDIVELASGRETRNTAQSRARRRYNAMTGVKSVEDARMLSDFFEARSGALHSFRFRDPVDHSSGSDQPNLSDQIIGTGDGTTTTFQLAKRYSDVIRPITLPIPDSLLVAVNGVSVPFSLAEGGIVEIDAPQFGASVTAGFLFDVPVRFDTDSLTLSLDTHSAVSVTDIPLIEVFDHA</sequence>
<evidence type="ECO:0000259" key="1">
    <source>
        <dbReference type="Pfam" id="PF09343"/>
    </source>
</evidence>
<comment type="caution">
    <text evidence="2">The sequence shown here is derived from an EMBL/GenBank/DDBJ whole genome shotgun (WGS) entry which is preliminary data.</text>
</comment>
<evidence type="ECO:0000313" key="2">
    <source>
        <dbReference type="EMBL" id="GLQ22771.1"/>
    </source>
</evidence>
<keyword evidence="2" id="KW-0378">Hydrolase</keyword>
<dbReference type="EMBL" id="BSNK01000001">
    <property type="protein sequence ID" value="GLQ22771.1"/>
    <property type="molecule type" value="Genomic_DNA"/>
</dbReference>
<protein>
    <submittedName>
        <fullName evidence="2">Glycoside hydrolase family 24</fullName>
    </submittedName>
</protein>
<accession>A0ABQ5V5F6</accession>
<dbReference type="NCBIfam" id="TIGR02217">
    <property type="entry name" value="chp_TIGR02217"/>
    <property type="match status" value="1"/>
</dbReference>
<dbReference type="Proteomes" id="UP001161391">
    <property type="component" value="Unassembled WGS sequence"/>
</dbReference>
<keyword evidence="3" id="KW-1185">Reference proteome</keyword>
<evidence type="ECO:0000313" key="3">
    <source>
        <dbReference type="Proteomes" id="UP001161391"/>
    </source>
</evidence>
<reference evidence="2" key="1">
    <citation type="journal article" date="2014" name="Int. J. Syst. Evol. Microbiol.">
        <title>Complete genome of a new Firmicutes species belonging to the dominant human colonic microbiota ('Ruminococcus bicirculans') reveals two chromosomes and a selective capacity to utilize plant glucans.</title>
        <authorList>
            <consortium name="NISC Comparative Sequencing Program"/>
            <person name="Wegmann U."/>
            <person name="Louis P."/>
            <person name="Goesmann A."/>
            <person name="Henrissat B."/>
            <person name="Duncan S.H."/>
            <person name="Flint H.J."/>
        </authorList>
    </citation>
    <scope>NUCLEOTIDE SEQUENCE</scope>
    <source>
        <strain evidence="2">NBRC 108219</strain>
    </source>
</reference>
<dbReference type="InterPro" id="IPR011740">
    <property type="entry name" value="DUF2460"/>
</dbReference>
<reference evidence="2" key="2">
    <citation type="submission" date="2023-01" db="EMBL/GenBank/DDBJ databases">
        <title>Draft genome sequence of Algimonas ampicilliniresistens strain NBRC 108219.</title>
        <authorList>
            <person name="Sun Q."/>
            <person name="Mori K."/>
        </authorList>
    </citation>
    <scope>NUCLEOTIDE SEQUENCE</scope>
    <source>
        <strain evidence="2">NBRC 108219</strain>
    </source>
</reference>
<proteinExistence type="predicted"/>
<gene>
    <name evidence="2" type="ORF">GCM10007853_06450</name>
</gene>
<organism evidence="2 3">
    <name type="scientific">Algimonas ampicilliniresistens</name>
    <dbReference type="NCBI Taxonomy" id="1298735"/>
    <lineage>
        <taxon>Bacteria</taxon>
        <taxon>Pseudomonadati</taxon>
        <taxon>Pseudomonadota</taxon>
        <taxon>Alphaproteobacteria</taxon>
        <taxon>Maricaulales</taxon>
        <taxon>Robiginitomaculaceae</taxon>
        <taxon>Algimonas</taxon>
    </lineage>
</organism>